<evidence type="ECO:0000313" key="5">
    <source>
        <dbReference type="Proteomes" id="UP000032233"/>
    </source>
</evidence>
<evidence type="ECO:0000259" key="2">
    <source>
        <dbReference type="Pfam" id="PF00534"/>
    </source>
</evidence>
<dbReference type="InterPro" id="IPR001296">
    <property type="entry name" value="Glyco_trans_1"/>
</dbReference>
<dbReference type="EMBL" id="AZAC01000078">
    <property type="protein sequence ID" value="KIX11019.1"/>
    <property type="molecule type" value="Genomic_DNA"/>
</dbReference>
<dbReference type="PANTHER" id="PTHR46401:SF2">
    <property type="entry name" value="GLYCOSYLTRANSFERASE WBBK-RELATED"/>
    <property type="match status" value="1"/>
</dbReference>
<dbReference type="InterPro" id="IPR028098">
    <property type="entry name" value="Glyco_trans_4-like_N"/>
</dbReference>
<dbReference type="CDD" id="cd03809">
    <property type="entry name" value="GT4_MtfB-like"/>
    <property type="match status" value="1"/>
</dbReference>
<dbReference type="SUPFAM" id="SSF53756">
    <property type="entry name" value="UDP-Glycosyltransferase/glycogen phosphorylase"/>
    <property type="match status" value="1"/>
</dbReference>
<dbReference type="Proteomes" id="UP000032233">
    <property type="component" value="Unassembled WGS sequence"/>
</dbReference>
<evidence type="ECO:0008006" key="6">
    <source>
        <dbReference type="Google" id="ProtNLM"/>
    </source>
</evidence>
<keyword evidence="5" id="KW-1185">Reference proteome</keyword>
<dbReference type="RefSeq" id="WP_052515609.1">
    <property type="nucleotide sequence ID" value="NZ_AZAC01000078.1"/>
</dbReference>
<protein>
    <recommendedName>
        <fullName evidence="6">Glycosyl transferase family 1</fullName>
    </recommendedName>
</protein>
<dbReference type="Pfam" id="PF13439">
    <property type="entry name" value="Glyco_transf_4"/>
    <property type="match status" value="1"/>
</dbReference>
<name>A0A0D2IYF3_9BACT</name>
<gene>
    <name evidence="4" type="ORF">X474_27215</name>
</gene>
<evidence type="ECO:0000313" key="4">
    <source>
        <dbReference type="EMBL" id="KIX11019.1"/>
    </source>
</evidence>
<evidence type="ECO:0000256" key="1">
    <source>
        <dbReference type="ARBA" id="ARBA00022679"/>
    </source>
</evidence>
<keyword evidence="1" id="KW-0808">Transferase</keyword>
<dbReference type="GO" id="GO:0016757">
    <property type="term" value="F:glycosyltransferase activity"/>
    <property type="evidence" value="ECO:0007669"/>
    <property type="project" value="InterPro"/>
</dbReference>
<organism evidence="4 5">
    <name type="scientific">Dethiosulfatarculus sandiegensis</name>
    <dbReference type="NCBI Taxonomy" id="1429043"/>
    <lineage>
        <taxon>Bacteria</taxon>
        <taxon>Pseudomonadati</taxon>
        <taxon>Thermodesulfobacteriota</taxon>
        <taxon>Desulfarculia</taxon>
        <taxon>Desulfarculales</taxon>
        <taxon>Desulfarculaceae</taxon>
        <taxon>Dethiosulfatarculus</taxon>
    </lineage>
</organism>
<accession>A0A0D2IYF3</accession>
<comment type="caution">
    <text evidence="4">The sequence shown here is derived from an EMBL/GenBank/DDBJ whole genome shotgun (WGS) entry which is preliminary data.</text>
</comment>
<feature type="domain" description="Glycosyltransferase subfamily 4-like N-terminal" evidence="3">
    <location>
        <begin position="16"/>
        <end position="170"/>
    </location>
</feature>
<dbReference type="STRING" id="1429043.X474_27215"/>
<dbReference type="PANTHER" id="PTHR46401">
    <property type="entry name" value="GLYCOSYLTRANSFERASE WBBK-RELATED"/>
    <property type="match status" value="1"/>
</dbReference>
<evidence type="ECO:0000259" key="3">
    <source>
        <dbReference type="Pfam" id="PF13439"/>
    </source>
</evidence>
<sequence length="366" mass="39972">MKLIYDLRILSPHMHGMTRYGLELLKAILELDQELGVGVLVVKPEHGELLPKDPRLVAIACGLSPYGPRAQFTLPKILNALRGDVYHCPFFGPPARFNGPMVVTIHDLIHLRFAGDYGLKQKYYYRFVVGPAARKARAVFTVSEHSKKDVVELLKVEPEKVLITPNGVDSRFKPLERKERQKALDELGWPEGYLLGVGNKKPHKNLLSLIKAHDILKRKMADQAPALVLVGVKQDDFPQVKTGGDLIFSSSLDDEKLRLAYGAAAAVVMPSLYEGFGLPALEAMASGTPVVASDQASLPEVVGQAGVLTGPEPEPLAQALMNLLEDPGEMKRLAALGPEQAARFTWRNSAETALKALKTIASHGSL</sequence>
<reference evidence="4 5" key="1">
    <citation type="submission" date="2013-11" db="EMBL/GenBank/DDBJ databases">
        <title>Metagenomic analysis of a methanogenic consortium involved in long chain n-alkane degradation.</title>
        <authorList>
            <person name="Davidova I.A."/>
            <person name="Callaghan A.V."/>
            <person name="Wawrik B."/>
            <person name="Pruitt S."/>
            <person name="Marks C."/>
            <person name="Duncan K.E."/>
            <person name="Suflita J.M."/>
        </authorList>
    </citation>
    <scope>NUCLEOTIDE SEQUENCE [LARGE SCALE GENOMIC DNA]</scope>
    <source>
        <strain evidence="4 5">SPR</strain>
    </source>
</reference>
<dbReference type="Gene3D" id="3.40.50.2000">
    <property type="entry name" value="Glycogen Phosphorylase B"/>
    <property type="match status" value="2"/>
</dbReference>
<dbReference type="AlphaFoldDB" id="A0A0D2IYF3"/>
<feature type="domain" description="Glycosyl transferase family 1" evidence="2">
    <location>
        <begin position="192"/>
        <end position="334"/>
    </location>
</feature>
<dbReference type="Pfam" id="PF00534">
    <property type="entry name" value="Glycos_transf_1"/>
    <property type="match status" value="1"/>
</dbReference>
<dbReference type="OrthoDB" id="9767517at2"/>
<dbReference type="GO" id="GO:0009103">
    <property type="term" value="P:lipopolysaccharide biosynthetic process"/>
    <property type="evidence" value="ECO:0007669"/>
    <property type="project" value="TreeGrafter"/>
</dbReference>
<dbReference type="InParanoid" id="A0A0D2IYF3"/>
<proteinExistence type="predicted"/>